<evidence type="ECO:0000313" key="5">
    <source>
        <dbReference type="EMBL" id="CAE7288831.1"/>
    </source>
</evidence>
<feature type="domain" description="Spondin-like TSP1" evidence="4">
    <location>
        <begin position="1375"/>
        <end position="1427"/>
    </location>
</feature>
<dbReference type="InterPro" id="IPR051418">
    <property type="entry name" value="Spondin/Thrombospondin_T1"/>
</dbReference>
<dbReference type="Pfam" id="PF19028">
    <property type="entry name" value="TSP1_spondin"/>
    <property type="match status" value="1"/>
</dbReference>
<dbReference type="Gene3D" id="2.20.100.10">
    <property type="entry name" value="Thrombospondin type-1 (TSP1) repeat"/>
    <property type="match status" value="8"/>
</dbReference>
<dbReference type="SMART" id="SM00209">
    <property type="entry name" value="TSP1"/>
    <property type="match status" value="10"/>
</dbReference>
<dbReference type="Pfam" id="PF00090">
    <property type="entry name" value="TSP_1"/>
    <property type="match status" value="6"/>
</dbReference>
<protein>
    <submittedName>
        <fullName evidence="5">HMCN1 protein</fullName>
    </submittedName>
</protein>
<gene>
    <name evidence="5" type="primary">HMCN1</name>
    <name evidence="5" type="ORF">SPIL2461_LOCUS6496</name>
</gene>
<dbReference type="GO" id="GO:0007155">
    <property type="term" value="P:cell adhesion"/>
    <property type="evidence" value="ECO:0007669"/>
    <property type="project" value="TreeGrafter"/>
</dbReference>
<evidence type="ECO:0000256" key="2">
    <source>
        <dbReference type="ARBA" id="ARBA00023157"/>
    </source>
</evidence>
<keyword evidence="3" id="KW-0325">Glycoprotein</keyword>
<name>A0A812NEV7_SYMPI</name>
<comment type="caution">
    <text evidence="5">The sequence shown here is derived from an EMBL/GenBank/DDBJ whole genome shotgun (WGS) entry which is preliminary data.</text>
</comment>
<evidence type="ECO:0000313" key="6">
    <source>
        <dbReference type="Proteomes" id="UP000649617"/>
    </source>
</evidence>
<evidence type="ECO:0000256" key="1">
    <source>
        <dbReference type="ARBA" id="ARBA00022729"/>
    </source>
</evidence>
<sequence length="1821" mass="202979">MTANFSSLLPSLEDRDGLGDGLGKSNVAVCVLGAPRTVVKTYEGIREQVVGALNGDTFIFVPFLDIFTPSLEEDLKALGRAVTAIVVPDVNRTTFESRTFGEMHDPRLWMLYAKANGPWRAPLYRQMGSSMWGYHNQHCCRRMVESFEQQRGWEYEWVVFARAEMIWVQPHPPIQVLSPQYVHIPMGQDNSYYNFNDLKGINDRHAVVPKRWFKSYFNRWECLLDGRAWRYLAKVAEAGYMINTEQYLWLHLQAEGVQVRRFPPVSFLSHCTEGPQCQHLYKGTDLGKVRWTQTAKYWTELLESRRTIVDDFHYVKRGERGWIWVDVQVGSAVRSCRVAGASLHPASSTVQNCRGRSAGSTWWQVLLGATRPLLHMGSPPCAASQPAGSTSQHYGGALQHRRRQLRLFRRPRSLHSLQLLRPPKGERPVDLWHGCHHEPTSGRHRPSTASCAAVHGGKLLANGLSASWMPWLRGVEHWALCTETACSNYAQPRDCAWGVWGQWESFGGCSGLGIRSRKIATMNTEGGKPCSGVKEETMQMDVYFDDDCLMGNRDCDWSPWTDWSHCGCDVCGEDRKAQTVRYRHIANQALGTGEACSGKFNMLGQFMTHDSFGKENGRRVSKEADYGGLACVASLRKTETCNTQPCQHNQDCVVSECGTQYRKFPGAMQMTRQRRIETYAEVFHHRVESLVRLPGGMRRMAKQDLKEVRGCNVDSCEENEGSNAKKNFMILTHVLLGKSCWPEVSVRSRSIDQSAGDGGESKKTGVAHGAETNSWKCRPVGNAHRIVFGQGAEIRGFSCRVLALRTVFVSDISGAGKSCHASLKEMQECMRVEPCNTQPCRHCVDGYAQFAMEGEFMGAHEEYEMCEDLPICEKERHRRVIKLGSGAGKKCKVGEQDMALFLVTYQRDVERTRLRVDKLVCAAGLTLGAAVLKVQRTARHGLTHSDEGATWRSSSLDVLGIRRVVPCNTHHCPENNCIDCQWGPWSEWGDCSECAGQKYRQRTIQHLQNECGHKCDPGVAKETMNCTGSCEAEYYCRWSDWSDLGDCTATCGTAVKILQRRLEITSQAPFSDQDYNASAGGVYLFAVALQIGCFKQKFGLLLVLHRLEVKAWSAAEGDLHLASALYSVLGLRRDVAVDALDGLQGVTLPAAMRAAQIKMFTVKKTSQFWKTVIQEIADSVFGGPGQSRALVAQGPVRSCVQNSVSGARATAIVSLRSRAAAEGSEPGSSYTLACMEVDCTIGDWDDWSFCAKETGYQRLRARTILAQAQNGGEPCGTTYPAPPLSLEVQQLATVDGATLLRYHGSLEELIPCNLEPCDESAARDCELSPWSEWSHCDSHDQRERYRTIAEQPSKEGKPCNGTMQEIQPCTVAVDCILSPWTEWDACDKSCDGGQKQRQRQVEVNPKHRGKPCDPGLIETAGCNREPCANSDVNCKVSIWTVWTPCSATCGPGFQERSRKITSRLSHCGTGCVGNLTEVKPCKKEHCGNCDPCVWGKWKEWSDCTRHCGGGQRHRLRNITSWPSPGCDPCLPKDKAWVEPCNTEPCPEGELCVDGLWAQWHDWQACSTSCEGGMRARARHLLRKATDCGRMPDGDSHEEEPCNEGVPCKDTQDCILSEWTMWSDCSASCHGIKRRTRKVLQHGYGAGKYCHGAMEEAYPCAFGISRSLVNWDSPHLYLNLQNLAANNLDGKGPDFQAEQALRYKSVAADNSQTVDLRVTVNDESFYKSGQGSKFNGVQGSFGNIFVEPNSEVVLDFQLVDTVTSDPMTPEDFVIKFYDGDDELGSTKFEITAVDECEEFYNSPNTMYESKPQLGPLACFRHV</sequence>
<reference evidence="5" key="1">
    <citation type="submission" date="2021-02" db="EMBL/GenBank/DDBJ databases">
        <authorList>
            <person name="Dougan E. K."/>
            <person name="Rhodes N."/>
            <person name="Thang M."/>
            <person name="Chan C."/>
        </authorList>
    </citation>
    <scope>NUCLEOTIDE SEQUENCE</scope>
</reference>
<accession>A0A812NEV7</accession>
<evidence type="ECO:0000259" key="4">
    <source>
        <dbReference type="Pfam" id="PF19028"/>
    </source>
</evidence>
<dbReference type="InterPro" id="IPR000884">
    <property type="entry name" value="TSP1_rpt"/>
</dbReference>
<dbReference type="InterPro" id="IPR044004">
    <property type="entry name" value="TSP1_spondin_dom"/>
</dbReference>
<keyword evidence="1" id="KW-0732">Signal</keyword>
<dbReference type="PANTHER" id="PTHR11311">
    <property type="entry name" value="SPONDIN"/>
    <property type="match status" value="1"/>
</dbReference>
<dbReference type="Proteomes" id="UP000649617">
    <property type="component" value="Unassembled WGS sequence"/>
</dbReference>
<keyword evidence="2" id="KW-1015">Disulfide bond</keyword>
<dbReference type="SUPFAM" id="SSF82895">
    <property type="entry name" value="TSP-1 type 1 repeat"/>
    <property type="match status" value="7"/>
</dbReference>
<organism evidence="5 6">
    <name type="scientific">Symbiodinium pilosum</name>
    <name type="common">Dinoflagellate</name>
    <dbReference type="NCBI Taxonomy" id="2952"/>
    <lineage>
        <taxon>Eukaryota</taxon>
        <taxon>Sar</taxon>
        <taxon>Alveolata</taxon>
        <taxon>Dinophyceae</taxon>
        <taxon>Suessiales</taxon>
        <taxon>Symbiodiniaceae</taxon>
        <taxon>Symbiodinium</taxon>
    </lineage>
</organism>
<dbReference type="EMBL" id="CAJNIZ010009813">
    <property type="protein sequence ID" value="CAE7288831.1"/>
    <property type="molecule type" value="Genomic_DNA"/>
</dbReference>
<dbReference type="OrthoDB" id="446173at2759"/>
<dbReference type="PANTHER" id="PTHR11311:SF15">
    <property type="entry name" value="SPONDIN-2"/>
    <property type="match status" value="1"/>
</dbReference>
<keyword evidence="6" id="KW-1185">Reference proteome</keyword>
<proteinExistence type="predicted"/>
<dbReference type="InterPro" id="IPR036383">
    <property type="entry name" value="TSP1_rpt_sf"/>
</dbReference>
<dbReference type="PROSITE" id="PS50092">
    <property type="entry name" value="TSP1"/>
    <property type="match status" value="8"/>
</dbReference>
<evidence type="ECO:0000256" key="3">
    <source>
        <dbReference type="ARBA" id="ARBA00023180"/>
    </source>
</evidence>
<dbReference type="GO" id="GO:0031012">
    <property type="term" value="C:extracellular matrix"/>
    <property type="evidence" value="ECO:0007669"/>
    <property type="project" value="TreeGrafter"/>
</dbReference>